<sequence length="80" mass="9223">MKWLIVFLSVVFLELLRESFLSKNSENKKLKVATVVLFAILSSILILYLIEGFYIVLIVEFSILILAFLSVRRIVYSKPA</sequence>
<evidence type="ECO:0000313" key="3">
    <source>
        <dbReference type="Proteomes" id="UP000036908"/>
    </source>
</evidence>
<reference evidence="3" key="1">
    <citation type="submission" date="2014-11" db="EMBL/GenBank/DDBJ databases">
        <title>Genome sequencing of Roseivirga sp. D-25.</title>
        <authorList>
            <person name="Selvaratnam C."/>
            <person name="Thevarajoo S."/>
            <person name="Goh K.M."/>
            <person name="Eee R."/>
            <person name="Chan K.-G."/>
            <person name="Chong C.S."/>
        </authorList>
    </citation>
    <scope>NUCLEOTIDE SEQUENCE [LARGE SCALE GENOMIC DNA]</scope>
    <source>
        <strain evidence="3">D-25</strain>
    </source>
</reference>
<keyword evidence="1" id="KW-0812">Transmembrane</keyword>
<evidence type="ECO:0000256" key="1">
    <source>
        <dbReference type="SAM" id="Phobius"/>
    </source>
</evidence>
<evidence type="ECO:0000313" key="2">
    <source>
        <dbReference type="EMBL" id="KOF04222.1"/>
    </source>
</evidence>
<organism evidence="2 3">
    <name type="scientific">Roseivirga seohaensis subsp. aquiponti</name>
    <dbReference type="NCBI Taxonomy" id="1566026"/>
    <lineage>
        <taxon>Bacteria</taxon>
        <taxon>Pseudomonadati</taxon>
        <taxon>Bacteroidota</taxon>
        <taxon>Cytophagia</taxon>
        <taxon>Cytophagales</taxon>
        <taxon>Roseivirgaceae</taxon>
        <taxon>Roseivirga</taxon>
    </lineage>
</organism>
<protein>
    <submittedName>
        <fullName evidence="2">Uncharacterized protein</fullName>
    </submittedName>
</protein>
<dbReference type="Proteomes" id="UP000036908">
    <property type="component" value="Unassembled WGS sequence"/>
</dbReference>
<feature type="transmembrane region" description="Helical" evidence="1">
    <location>
        <begin position="57"/>
        <end position="75"/>
    </location>
</feature>
<proteinExistence type="predicted"/>
<gene>
    <name evidence="2" type="ORF">OB69_01455</name>
</gene>
<keyword evidence="1" id="KW-0472">Membrane</keyword>
<dbReference type="EMBL" id="JSVA01000003">
    <property type="protein sequence ID" value="KOF04222.1"/>
    <property type="molecule type" value="Genomic_DNA"/>
</dbReference>
<feature type="transmembrane region" description="Helical" evidence="1">
    <location>
        <begin position="33"/>
        <end position="50"/>
    </location>
</feature>
<keyword evidence="3" id="KW-1185">Reference proteome</keyword>
<name>A0A0L8APW8_9BACT</name>
<dbReference type="AlphaFoldDB" id="A0A0L8APW8"/>
<keyword evidence="1" id="KW-1133">Transmembrane helix</keyword>
<accession>A0A0L8APW8</accession>
<dbReference type="PATRIC" id="fig|1566026.4.peg.1988"/>
<comment type="caution">
    <text evidence="2">The sequence shown here is derived from an EMBL/GenBank/DDBJ whole genome shotgun (WGS) entry which is preliminary data.</text>
</comment>